<organism evidence="3 4">
    <name type="scientific">Pontibacter amylolyticus</name>
    <dbReference type="NCBI Taxonomy" id="1424080"/>
    <lineage>
        <taxon>Bacteria</taxon>
        <taxon>Pseudomonadati</taxon>
        <taxon>Bacteroidota</taxon>
        <taxon>Cytophagia</taxon>
        <taxon>Cytophagales</taxon>
        <taxon>Hymenobacteraceae</taxon>
        <taxon>Pontibacter</taxon>
    </lineage>
</organism>
<reference evidence="4" key="1">
    <citation type="journal article" date="2019" name="Int. J. Syst. Evol. Microbiol.">
        <title>The Global Catalogue of Microorganisms (GCM) 10K type strain sequencing project: providing services to taxonomists for standard genome sequencing and annotation.</title>
        <authorList>
            <consortium name="The Broad Institute Genomics Platform"/>
            <consortium name="The Broad Institute Genome Sequencing Center for Infectious Disease"/>
            <person name="Wu L."/>
            <person name="Ma J."/>
        </authorList>
    </citation>
    <scope>NUCLEOTIDE SEQUENCE [LARGE SCALE GENOMIC DNA]</scope>
    <source>
        <strain evidence="4">CGMCC 1.12749</strain>
    </source>
</reference>
<dbReference type="Proteomes" id="UP000634043">
    <property type="component" value="Unassembled WGS sequence"/>
</dbReference>
<dbReference type="RefSeq" id="WP_188501038.1">
    <property type="nucleotide sequence ID" value="NZ_BMFP01000003.1"/>
</dbReference>
<keyword evidence="3" id="KW-0808">Transferase</keyword>
<proteinExistence type="predicted"/>
<sequence>MKIAHCIFGLQTGGAEILTLELVNRMCVNNDVVLIIVNNDWNNEILKLINPKIKLYLIQRPIGSHNPLYLLSLNILLYKLKPDIVHCHDSKMGKLIKVKGPKIIYTIHAMGIPVDFYHHYDLVVAISDAVYNDVIAKCSGSIKTIYNGINFQAFRRRISYILADDGPFKLVQVSRLNYQNKGQDILLHAVSKLRKEHKINLSVDFIGKGESLSYLKGLCQELGIQKSVNFNGEKKREWLYSNLSDYHLLVQPSRYEGFGLTILEGLAAGIPVLTSDIDGPEEIIRKTAGGLLFTSGDVQSCVDAIIRIFNMYKANKIQEFISRTVDLNQTEYSLNSCVNNYLHEYRKLIGQYAVIN</sequence>
<evidence type="ECO:0000313" key="3">
    <source>
        <dbReference type="EMBL" id="GGG12471.1"/>
    </source>
</evidence>
<dbReference type="Pfam" id="PF13439">
    <property type="entry name" value="Glyco_transf_4"/>
    <property type="match status" value="1"/>
</dbReference>
<dbReference type="PANTHER" id="PTHR12526:SF630">
    <property type="entry name" value="GLYCOSYLTRANSFERASE"/>
    <property type="match status" value="1"/>
</dbReference>
<feature type="domain" description="Glycosyl transferase family 1" evidence="1">
    <location>
        <begin position="163"/>
        <end position="314"/>
    </location>
</feature>
<dbReference type="PANTHER" id="PTHR12526">
    <property type="entry name" value="GLYCOSYLTRANSFERASE"/>
    <property type="match status" value="1"/>
</dbReference>
<protein>
    <submittedName>
        <fullName evidence="3">Glycosyl transferase family 1</fullName>
    </submittedName>
</protein>
<dbReference type="Pfam" id="PF00534">
    <property type="entry name" value="Glycos_transf_1"/>
    <property type="match status" value="1"/>
</dbReference>
<evidence type="ECO:0000259" key="2">
    <source>
        <dbReference type="Pfam" id="PF13439"/>
    </source>
</evidence>
<dbReference type="InterPro" id="IPR001296">
    <property type="entry name" value="Glyco_trans_1"/>
</dbReference>
<evidence type="ECO:0000259" key="1">
    <source>
        <dbReference type="Pfam" id="PF00534"/>
    </source>
</evidence>
<gene>
    <name evidence="3" type="ORF">GCM10011323_16150</name>
</gene>
<dbReference type="Gene3D" id="3.40.50.2000">
    <property type="entry name" value="Glycogen Phosphorylase B"/>
    <property type="match status" value="2"/>
</dbReference>
<dbReference type="EMBL" id="BMFP01000003">
    <property type="protein sequence ID" value="GGG12471.1"/>
    <property type="molecule type" value="Genomic_DNA"/>
</dbReference>
<name>A0ABQ1W519_9BACT</name>
<keyword evidence="4" id="KW-1185">Reference proteome</keyword>
<accession>A0ABQ1W519</accession>
<dbReference type="SUPFAM" id="SSF53756">
    <property type="entry name" value="UDP-Glycosyltransferase/glycogen phosphorylase"/>
    <property type="match status" value="1"/>
</dbReference>
<feature type="domain" description="Glycosyltransferase subfamily 4-like N-terminal" evidence="2">
    <location>
        <begin position="13"/>
        <end position="151"/>
    </location>
</feature>
<dbReference type="InterPro" id="IPR028098">
    <property type="entry name" value="Glyco_trans_4-like_N"/>
</dbReference>
<dbReference type="CDD" id="cd03811">
    <property type="entry name" value="GT4_GT28_WabH-like"/>
    <property type="match status" value="1"/>
</dbReference>
<evidence type="ECO:0000313" key="4">
    <source>
        <dbReference type="Proteomes" id="UP000634043"/>
    </source>
</evidence>
<comment type="caution">
    <text evidence="3">The sequence shown here is derived from an EMBL/GenBank/DDBJ whole genome shotgun (WGS) entry which is preliminary data.</text>
</comment>
<dbReference type="GO" id="GO:0016740">
    <property type="term" value="F:transferase activity"/>
    <property type="evidence" value="ECO:0007669"/>
    <property type="project" value="UniProtKB-KW"/>
</dbReference>